<feature type="modified residue" description="N5-methylglutamine" evidence="4">
    <location>
        <position position="247"/>
    </location>
</feature>
<keyword evidence="3 4" id="KW-0648">Protein biosynthesis</keyword>
<gene>
    <name evidence="4" type="primary">prfB</name>
    <name evidence="7" type="ORF">CKF54_03215</name>
</gene>
<evidence type="ECO:0000256" key="2">
    <source>
        <dbReference type="ARBA" id="ARBA00022481"/>
    </source>
</evidence>
<proteinExistence type="inferred from homology"/>
<dbReference type="PANTHER" id="PTHR43116:SF3">
    <property type="entry name" value="CLASS I PEPTIDE CHAIN RELEASE FACTOR"/>
    <property type="match status" value="1"/>
</dbReference>
<sequence length="361" mass="41138">MLENINVIGLADDLLNRVASLKVYFAFDTKTERLEEVNLLLADPKVWDNPSNALELGKEKSSLESIVDVLASCQEQIEENREFFVELGEDQELVYQNLLQIQESIEELEFKVMFNNPHDKANCYIDFNAGSGGTEAQDWADMLIRMYSKWAESHNFKVSEIDRLDGDVAGTKQCTLYIEGEYAYGYLRTETGVHRLVRKSPFDANNKRHTSFASVYVHPEIDDSFEVDINPADLKMDVYRSSGAGGQHVNKTESAVRITHIPTGIVVQSQQSRSQHQNREICMKQLKSRLYELEMEKRRAEQQSTEDSKSENAWGSQIRSYVLDDSRIKDMRTGVESSNPTAVLNGDLDKFIEAQLKMGIQ</sequence>
<dbReference type="RefSeq" id="WP_119524847.1">
    <property type="nucleotide sequence ID" value="NZ_NRHC01000037.1"/>
</dbReference>
<dbReference type="NCBIfam" id="TIGR00020">
    <property type="entry name" value="prfB"/>
    <property type="match status" value="1"/>
</dbReference>
<dbReference type="PROSITE" id="PS00745">
    <property type="entry name" value="RF_PROK_I"/>
    <property type="match status" value="1"/>
</dbReference>
<comment type="caution">
    <text evidence="7">The sequence shown here is derived from an EMBL/GenBank/DDBJ whole genome shotgun (WGS) entry which is preliminary data.</text>
</comment>
<comment type="function">
    <text evidence="4">Peptide chain release factor 2 directs the termination of translation in response to the peptide chain termination codons UGA and UAA.</text>
</comment>
<dbReference type="GO" id="GO:0016149">
    <property type="term" value="F:translation release factor activity, codon specific"/>
    <property type="evidence" value="ECO:0007669"/>
    <property type="project" value="UniProtKB-UniRule"/>
</dbReference>
<evidence type="ECO:0000313" key="7">
    <source>
        <dbReference type="EMBL" id="RIY33215.1"/>
    </source>
</evidence>
<dbReference type="FunFam" id="3.30.160.20:FF:000010">
    <property type="entry name" value="Peptide chain release factor 2"/>
    <property type="match status" value="1"/>
</dbReference>
<dbReference type="Gene3D" id="3.30.70.1660">
    <property type="match status" value="1"/>
</dbReference>
<accession>A0A3A1Y6H3</accession>
<dbReference type="AlphaFoldDB" id="A0A3A1Y6H3"/>
<organism evidence="7 8">
    <name type="scientific">Psittacicella hinzii</name>
    <dbReference type="NCBI Taxonomy" id="2028575"/>
    <lineage>
        <taxon>Bacteria</taxon>
        <taxon>Pseudomonadati</taxon>
        <taxon>Pseudomonadota</taxon>
        <taxon>Gammaproteobacteria</taxon>
        <taxon>Pasteurellales</taxon>
        <taxon>Psittacicellaceae</taxon>
        <taxon>Psittacicella</taxon>
    </lineage>
</organism>
<dbReference type="InterPro" id="IPR000352">
    <property type="entry name" value="Pep_chain_release_fac_I"/>
</dbReference>
<dbReference type="EMBL" id="NRHC01000037">
    <property type="protein sequence ID" value="RIY33215.1"/>
    <property type="molecule type" value="Genomic_DNA"/>
</dbReference>
<dbReference type="Gene3D" id="1.20.58.410">
    <property type="entry name" value="Release factor"/>
    <property type="match status" value="1"/>
</dbReference>
<keyword evidence="2 4" id="KW-0488">Methylation</keyword>
<keyword evidence="8" id="KW-1185">Reference proteome</keyword>
<name>A0A3A1Y6H3_9GAMM</name>
<evidence type="ECO:0000256" key="4">
    <source>
        <dbReference type="HAMAP-Rule" id="MF_00094"/>
    </source>
</evidence>
<dbReference type="SMART" id="SM00937">
    <property type="entry name" value="PCRF"/>
    <property type="match status" value="1"/>
</dbReference>
<evidence type="ECO:0000259" key="6">
    <source>
        <dbReference type="PROSITE" id="PS00745"/>
    </source>
</evidence>
<evidence type="ECO:0000256" key="3">
    <source>
        <dbReference type="ARBA" id="ARBA00022917"/>
    </source>
</evidence>
<dbReference type="OrthoDB" id="9806673at2"/>
<evidence type="ECO:0000256" key="1">
    <source>
        <dbReference type="ARBA" id="ARBA00010835"/>
    </source>
</evidence>
<reference evidence="7 8" key="1">
    <citation type="submission" date="2017-08" db="EMBL/GenBank/DDBJ databases">
        <title>Reclassification of Bisgaard taxon 37 and 44.</title>
        <authorList>
            <person name="Christensen H."/>
        </authorList>
    </citation>
    <scope>NUCLEOTIDE SEQUENCE [LARGE SCALE GENOMIC DNA]</scope>
    <source>
        <strain evidence="7 8">B96_3</strain>
    </source>
</reference>
<evidence type="ECO:0000313" key="8">
    <source>
        <dbReference type="Proteomes" id="UP000265691"/>
    </source>
</evidence>
<feature type="domain" description="Prokaryotic-type class I peptide chain release factors" evidence="6">
    <location>
        <begin position="240"/>
        <end position="256"/>
    </location>
</feature>
<dbReference type="GO" id="GO:0005737">
    <property type="term" value="C:cytoplasm"/>
    <property type="evidence" value="ECO:0007669"/>
    <property type="project" value="UniProtKB-SubCell"/>
</dbReference>
<dbReference type="Proteomes" id="UP000265691">
    <property type="component" value="Unassembled WGS sequence"/>
</dbReference>
<dbReference type="Pfam" id="PF03462">
    <property type="entry name" value="PCRF"/>
    <property type="match status" value="1"/>
</dbReference>
<dbReference type="SUPFAM" id="SSF75620">
    <property type="entry name" value="Release factor"/>
    <property type="match status" value="1"/>
</dbReference>
<comment type="similarity">
    <text evidence="1 4">Belongs to the prokaryotic/mitochondrial release factor family.</text>
</comment>
<protein>
    <recommendedName>
        <fullName evidence="4 5">Peptide chain release factor 2</fullName>
        <shortName evidence="4">RF-2</shortName>
    </recommendedName>
</protein>
<dbReference type="InterPro" id="IPR045853">
    <property type="entry name" value="Pep_chain_release_fac_I_sf"/>
</dbReference>
<dbReference type="InterPro" id="IPR005139">
    <property type="entry name" value="PCRF"/>
</dbReference>
<dbReference type="HAMAP" id="MF_00094">
    <property type="entry name" value="Rel_fac_2"/>
    <property type="match status" value="1"/>
</dbReference>
<comment type="PTM">
    <text evidence="4">Methylated by PrmC. Methylation increases the termination efficiency of RF2.</text>
</comment>
<dbReference type="Pfam" id="PF00472">
    <property type="entry name" value="RF-1"/>
    <property type="match status" value="1"/>
</dbReference>
<dbReference type="Gene3D" id="3.30.160.20">
    <property type="match status" value="1"/>
</dbReference>
<dbReference type="InterPro" id="IPR004374">
    <property type="entry name" value="PrfB"/>
</dbReference>
<keyword evidence="4" id="KW-0963">Cytoplasm</keyword>
<dbReference type="PANTHER" id="PTHR43116">
    <property type="entry name" value="PEPTIDE CHAIN RELEASE FACTOR 2"/>
    <property type="match status" value="1"/>
</dbReference>
<evidence type="ECO:0000256" key="5">
    <source>
        <dbReference type="NCBIfam" id="TIGR00020"/>
    </source>
</evidence>
<comment type="subcellular location">
    <subcellularLocation>
        <location evidence="4">Cytoplasm</location>
    </subcellularLocation>
</comment>